<dbReference type="EMBL" id="KN835237">
    <property type="protein sequence ID" value="KIK42500.1"/>
    <property type="molecule type" value="Genomic_DNA"/>
</dbReference>
<reference evidence="2 3" key="1">
    <citation type="submission" date="2014-04" db="EMBL/GenBank/DDBJ databases">
        <authorList>
            <consortium name="DOE Joint Genome Institute"/>
            <person name="Kuo A."/>
            <person name="Ruytinx J."/>
            <person name="Rineau F."/>
            <person name="Colpaert J."/>
            <person name="Kohler A."/>
            <person name="Nagy L.G."/>
            <person name="Floudas D."/>
            <person name="Copeland A."/>
            <person name="Barry K.W."/>
            <person name="Cichocki N."/>
            <person name="Veneault-Fourrey C."/>
            <person name="LaButti K."/>
            <person name="Lindquist E.A."/>
            <person name="Lipzen A."/>
            <person name="Lundell T."/>
            <person name="Morin E."/>
            <person name="Murat C."/>
            <person name="Sun H."/>
            <person name="Tunlid A."/>
            <person name="Henrissat B."/>
            <person name="Grigoriev I.V."/>
            <person name="Hibbett D.S."/>
            <person name="Martin F."/>
            <person name="Nordberg H.P."/>
            <person name="Cantor M.N."/>
            <person name="Hua S.X."/>
        </authorList>
    </citation>
    <scope>NUCLEOTIDE SEQUENCE [LARGE SCALE GENOMIC DNA]</scope>
    <source>
        <strain evidence="2 3">UH-Slu-Lm8-n1</strain>
    </source>
</reference>
<name>A0A0C9ZXR3_9AGAM</name>
<dbReference type="HOGENOM" id="CLU_1826568_0_0_1"/>
<dbReference type="AlphaFoldDB" id="A0A0C9ZXR3"/>
<evidence type="ECO:0000313" key="2">
    <source>
        <dbReference type="EMBL" id="KIK42500.1"/>
    </source>
</evidence>
<feature type="transmembrane region" description="Helical" evidence="1">
    <location>
        <begin position="42"/>
        <end position="64"/>
    </location>
</feature>
<protein>
    <submittedName>
        <fullName evidence="2">Uncharacterized protein</fullName>
    </submittedName>
</protein>
<keyword evidence="1" id="KW-1133">Transmembrane helix</keyword>
<accession>A0A0C9ZXR3</accession>
<dbReference type="Proteomes" id="UP000054485">
    <property type="component" value="Unassembled WGS sequence"/>
</dbReference>
<reference evidence="3" key="2">
    <citation type="submission" date="2015-01" db="EMBL/GenBank/DDBJ databases">
        <title>Evolutionary Origins and Diversification of the Mycorrhizal Mutualists.</title>
        <authorList>
            <consortium name="DOE Joint Genome Institute"/>
            <consortium name="Mycorrhizal Genomics Consortium"/>
            <person name="Kohler A."/>
            <person name="Kuo A."/>
            <person name="Nagy L.G."/>
            <person name="Floudas D."/>
            <person name="Copeland A."/>
            <person name="Barry K.W."/>
            <person name="Cichocki N."/>
            <person name="Veneault-Fourrey C."/>
            <person name="LaButti K."/>
            <person name="Lindquist E.A."/>
            <person name="Lipzen A."/>
            <person name="Lundell T."/>
            <person name="Morin E."/>
            <person name="Murat C."/>
            <person name="Riley R."/>
            <person name="Ohm R."/>
            <person name="Sun H."/>
            <person name="Tunlid A."/>
            <person name="Henrissat B."/>
            <person name="Grigoriev I.V."/>
            <person name="Hibbett D.S."/>
            <person name="Martin F."/>
        </authorList>
    </citation>
    <scope>NUCLEOTIDE SEQUENCE [LARGE SCALE GENOMIC DNA]</scope>
    <source>
        <strain evidence="3">UH-Slu-Lm8-n1</strain>
    </source>
</reference>
<keyword evidence="1" id="KW-0812">Transmembrane</keyword>
<sequence length="141" mass="16209">MPGWVVLVQDITFQFIVCHKELSHENPIGAPYYGFYKNSRPLLNTFIPVTVTLELILFIHLSLVDIDTTGRPFELGHQFFNLDYVKIEFDLVMVQQASKYHSEVEKAIRELLKQQFPGSSLGIIDGYDLVRQGVLHVVFLL</sequence>
<dbReference type="InParanoid" id="A0A0C9ZXR3"/>
<keyword evidence="3" id="KW-1185">Reference proteome</keyword>
<organism evidence="2 3">
    <name type="scientific">Suillus luteus UH-Slu-Lm8-n1</name>
    <dbReference type="NCBI Taxonomy" id="930992"/>
    <lineage>
        <taxon>Eukaryota</taxon>
        <taxon>Fungi</taxon>
        <taxon>Dikarya</taxon>
        <taxon>Basidiomycota</taxon>
        <taxon>Agaricomycotina</taxon>
        <taxon>Agaricomycetes</taxon>
        <taxon>Agaricomycetidae</taxon>
        <taxon>Boletales</taxon>
        <taxon>Suillineae</taxon>
        <taxon>Suillaceae</taxon>
        <taxon>Suillus</taxon>
    </lineage>
</organism>
<keyword evidence="1" id="KW-0472">Membrane</keyword>
<gene>
    <name evidence="2" type="ORF">CY34DRAFT_106849</name>
</gene>
<evidence type="ECO:0000256" key="1">
    <source>
        <dbReference type="SAM" id="Phobius"/>
    </source>
</evidence>
<proteinExistence type="predicted"/>
<evidence type="ECO:0000313" key="3">
    <source>
        <dbReference type="Proteomes" id="UP000054485"/>
    </source>
</evidence>
<dbReference type="OrthoDB" id="2685277at2759"/>